<evidence type="ECO:0000259" key="5">
    <source>
        <dbReference type="Pfam" id="PF13087"/>
    </source>
</evidence>
<evidence type="ECO:0000313" key="7">
    <source>
        <dbReference type="Proteomes" id="UP000024635"/>
    </source>
</evidence>
<dbReference type="PANTHER" id="PTHR43788">
    <property type="entry name" value="DNA2/NAM7 HELICASE FAMILY MEMBER"/>
    <property type="match status" value="1"/>
</dbReference>
<dbReference type="InterPro" id="IPR027417">
    <property type="entry name" value="P-loop_NTPase"/>
</dbReference>
<keyword evidence="1" id="KW-0547">Nucleotide-binding</keyword>
<keyword evidence="3" id="KW-0347">Helicase</keyword>
<gene>
    <name evidence="6" type="primary">Acey_s0045.g1108</name>
    <name evidence="6" type="ORF">Y032_0045g1108</name>
</gene>
<dbReference type="AlphaFoldDB" id="A0A016UD06"/>
<evidence type="ECO:0000256" key="4">
    <source>
        <dbReference type="ARBA" id="ARBA00022840"/>
    </source>
</evidence>
<evidence type="ECO:0000256" key="1">
    <source>
        <dbReference type="ARBA" id="ARBA00022741"/>
    </source>
</evidence>
<dbReference type="GO" id="GO:0005524">
    <property type="term" value="F:ATP binding"/>
    <property type="evidence" value="ECO:0007669"/>
    <property type="project" value="UniProtKB-KW"/>
</dbReference>
<name>A0A016UD06_9BILA</name>
<dbReference type="STRING" id="53326.A0A016UD06"/>
<dbReference type="SUPFAM" id="SSF52540">
    <property type="entry name" value="P-loop containing nucleoside triphosphate hydrolases"/>
    <property type="match status" value="1"/>
</dbReference>
<dbReference type="GO" id="GO:0016787">
    <property type="term" value="F:hydrolase activity"/>
    <property type="evidence" value="ECO:0007669"/>
    <property type="project" value="UniProtKB-KW"/>
</dbReference>
<dbReference type="CDD" id="cd18808">
    <property type="entry name" value="SF1_C_Upf1"/>
    <property type="match status" value="1"/>
</dbReference>
<keyword evidence="7" id="KW-1185">Reference proteome</keyword>
<dbReference type="Gene3D" id="3.40.50.300">
    <property type="entry name" value="P-loop containing nucleotide triphosphate hydrolases"/>
    <property type="match status" value="2"/>
</dbReference>
<keyword evidence="4" id="KW-0067">ATP-binding</keyword>
<feature type="domain" description="DNA2/NAM7 helicase-like C-terminal" evidence="5">
    <location>
        <begin position="128"/>
        <end position="314"/>
    </location>
</feature>
<protein>
    <recommendedName>
        <fullName evidence="5">DNA2/NAM7 helicase-like C-terminal domain-containing protein</fullName>
    </recommendedName>
</protein>
<sequence length="352" mass="39674">MATLMEKFHETHRDMLGGAELMLFQEFATGRQRLREFAFMGTDPETVRAEHKELLLLERCAAKKAKNLYDRWTTVLVDGALMLPEATLMALLARYKNARFTLVGDSEQLPPYVGIQTMPKAVELCSRSSLDVANRRGSIPTCTIQTVYRPHSELMALNSEVFYHKELTSGTSIEHRMTELQQLRMPNQDISVAFNDIPSFSTQSATRSHKNEDEARTVQSLVEFLFTKGFEKGDITVICLYKDQKLLCDRTLAETGVAVGMVDSAQGTERMIVILCTTRTDAGSTSNMPFFTDPERLNVALSRAREGLFITGSASCLRRMETWNKIMKWCDTHRTVVPPDYFTAARAGNSTN</sequence>
<reference evidence="7" key="1">
    <citation type="journal article" date="2015" name="Nat. Genet.">
        <title>The genome and transcriptome of the zoonotic hookworm Ancylostoma ceylanicum identify infection-specific gene families.</title>
        <authorList>
            <person name="Schwarz E.M."/>
            <person name="Hu Y."/>
            <person name="Antoshechkin I."/>
            <person name="Miller M.M."/>
            <person name="Sternberg P.W."/>
            <person name="Aroian R.V."/>
        </authorList>
    </citation>
    <scope>NUCLEOTIDE SEQUENCE</scope>
    <source>
        <strain evidence="7">HY135</strain>
    </source>
</reference>
<dbReference type="OrthoDB" id="5856787at2759"/>
<proteinExistence type="predicted"/>
<dbReference type="EMBL" id="JARK01001381">
    <property type="protein sequence ID" value="EYC12821.1"/>
    <property type="molecule type" value="Genomic_DNA"/>
</dbReference>
<accession>A0A016UD06</accession>
<keyword evidence="2" id="KW-0378">Hydrolase</keyword>
<dbReference type="InterPro" id="IPR050534">
    <property type="entry name" value="Coronavir_polyprotein_1ab"/>
</dbReference>
<dbReference type="GO" id="GO:0043139">
    <property type="term" value="F:5'-3' DNA helicase activity"/>
    <property type="evidence" value="ECO:0007669"/>
    <property type="project" value="TreeGrafter"/>
</dbReference>
<dbReference type="PANTHER" id="PTHR43788:SF16">
    <property type="entry name" value="HELICASE WITH ZINC FINGER 2"/>
    <property type="match status" value="1"/>
</dbReference>
<dbReference type="InterPro" id="IPR047187">
    <property type="entry name" value="SF1_C_Upf1"/>
</dbReference>
<evidence type="ECO:0000256" key="2">
    <source>
        <dbReference type="ARBA" id="ARBA00022801"/>
    </source>
</evidence>
<dbReference type="InterPro" id="IPR041679">
    <property type="entry name" value="DNA2/NAM7-like_C"/>
</dbReference>
<evidence type="ECO:0000256" key="3">
    <source>
        <dbReference type="ARBA" id="ARBA00022806"/>
    </source>
</evidence>
<comment type="caution">
    <text evidence="6">The sequence shown here is derived from an EMBL/GenBank/DDBJ whole genome shotgun (WGS) entry which is preliminary data.</text>
</comment>
<organism evidence="6 7">
    <name type="scientific">Ancylostoma ceylanicum</name>
    <dbReference type="NCBI Taxonomy" id="53326"/>
    <lineage>
        <taxon>Eukaryota</taxon>
        <taxon>Metazoa</taxon>
        <taxon>Ecdysozoa</taxon>
        <taxon>Nematoda</taxon>
        <taxon>Chromadorea</taxon>
        <taxon>Rhabditida</taxon>
        <taxon>Rhabditina</taxon>
        <taxon>Rhabditomorpha</taxon>
        <taxon>Strongyloidea</taxon>
        <taxon>Ancylostomatidae</taxon>
        <taxon>Ancylostomatinae</taxon>
        <taxon>Ancylostoma</taxon>
    </lineage>
</organism>
<dbReference type="Pfam" id="PF13087">
    <property type="entry name" value="AAA_12"/>
    <property type="match status" value="1"/>
</dbReference>
<evidence type="ECO:0000313" key="6">
    <source>
        <dbReference type="EMBL" id="EYC12821.1"/>
    </source>
</evidence>
<dbReference type="Proteomes" id="UP000024635">
    <property type="component" value="Unassembled WGS sequence"/>
</dbReference>